<evidence type="ECO:0000313" key="2">
    <source>
        <dbReference type="EMBL" id="OUS43464.1"/>
    </source>
</evidence>
<proteinExistence type="predicted"/>
<name>A0A1Y5I5I9_OSTTA</name>
<gene>
    <name evidence="2" type="ORF">BE221DRAFT_194900</name>
</gene>
<reference evidence="2" key="1">
    <citation type="submission" date="2017-04" db="EMBL/GenBank/DDBJ databases">
        <title>Population genomics of picophytoplankton unveils novel chromosome hypervariability.</title>
        <authorList>
            <consortium name="DOE Joint Genome Institute"/>
            <person name="Blanc-Mathieu R."/>
            <person name="Krasovec M."/>
            <person name="Hebrard M."/>
            <person name="Yau S."/>
            <person name="Desgranges E."/>
            <person name="Martin J."/>
            <person name="Schackwitz W."/>
            <person name="Kuo A."/>
            <person name="Salin G."/>
            <person name="Donnadieu C."/>
            <person name="Desdevises Y."/>
            <person name="Sanchez-Ferandin S."/>
            <person name="Moreau H."/>
            <person name="Rivals E."/>
            <person name="Grigoriev I.V."/>
            <person name="Grimsley N."/>
            <person name="Eyre-Walker A."/>
            <person name="Piganeau G."/>
        </authorList>
    </citation>
    <scope>NUCLEOTIDE SEQUENCE [LARGE SCALE GENOMIC DNA]</scope>
    <source>
        <strain evidence="2">RCC 1115</strain>
    </source>
</reference>
<sequence length="76" mass="8510">MAKRPHRGEETTPEPAGEAPGARAGREAECRGTLEALNAQFASWVARRAVEHPLTSWRRGCEDYLKHLDSIKVRAR</sequence>
<accession>A0A1Y5I5I9</accession>
<feature type="region of interest" description="Disordered" evidence="1">
    <location>
        <begin position="1"/>
        <end position="28"/>
    </location>
</feature>
<dbReference type="AlphaFoldDB" id="A0A1Y5I5I9"/>
<dbReference type="Proteomes" id="UP000195557">
    <property type="component" value="Unassembled WGS sequence"/>
</dbReference>
<feature type="compositionally biased region" description="Low complexity" evidence="1">
    <location>
        <begin position="13"/>
        <end position="23"/>
    </location>
</feature>
<evidence type="ECO:0000256" key="1">
    <source>
        <dbReference type="SAM" id="MobiDB-lite"/>
    </source>
</evidence>
<dbReference type="EMBL" id="KZ155832">
    <property type="protein sequence ID" value="OUS43464.1"/>
    <property type="molecule type" value="Genomic_DNA"/>
</dbReference>
<organism evidence="2">
    <name type="scientific">Ostreococcus tauri</name>
    <name type="common">Marine green alga</name>
    <dbReference type="NCBI Taxonomy" id="70448"/>
    <lineage>
        <taxon>Eukaryota</taxon>
        <taxon>Viridiplantae</taxon>
        <taxon>Chlorophyta</taxon>
        <taxon>Mamiellophyceae</taxon>
        <taxon>Mamiellales</taxon>
        <taxon>Bathycoccaceae</taxon>
        <taxon>Ostreococcus</taxon>
    </lineage>
</organism>
<protein>
    <submittedName>
        <fullName evidence="2">Uncharacterized protein</fullName>
    </submittedName>
</protein>